<dbReference type="SUPFAM" id="SSF46785">
    <property type="entry name" value="Winged helix' DNA-binding domain"/>
    <property type="match status" value="1"/>
</dbReference>
<dbReference type="InterPro" id="IPR011711">
    <property type="entry name" value="GntR_C"/>
</dbReference>
<evidence type="ECO:0000256" key="1">
    <source>
        <dbReference type="ARBA" id="ARBA00023015"/>
    </source>
</evidence>
<proteinExistence type="predicted"/>
<accession>A0ABS8PNC9</accession>
<reference evidence="5 6" key="1">
    <citation type="submission" date="2021-11" db="EMBL/GenBank/DDBJ databases">
        <title>Genomic of Niabella pedocola.</title>
        <authorList>
            <person name="Wu T."/>
        </authorList>
    </citation>
    <scope>NUCLEOTIDE SEQUENCE [LARGE SCALE GENOMIC DNA]</scope>
    <source>
        <strain evidence="5 6">JCM 31011</strain>
    </source>
</reference>
<keyword evidence="6" id="KW-1185">Reference proteome</keyword>
<dbReference type="InterPro" id="IPR008920">
    <property type="entry name" value="TF_FadR/GntR_C"/>
</dbReference>
<dbReference type="EMBL" id="JAJNEC010000004">
    <property type="protein sequence ID" value="MCD2422536.1"/>
    <property type="molecule type" value="Genomic_DNA"/>
</dbReference>
<dbReference type="InterPro" id="IPR036388">
    <property type="entry name" value="WH-like_DNA-bd_sf"/>
</dbReference>
<dbReference type="Gene3D" id="1.20.120.530">
    <property type="entry name" value="GntR ligand-binding domain-like"/>
    <property type="match status" value="1"/>
</dbReference>
<dbReference type="Gene3D" id="1.10.10.10">
    <property type="entry name" value="Winged helix-like DNA-binding domain superfamily/Winged helix DNA-binding domain"/>
    <property type="match status" value="1"/>
</dbReference>
<dbReference type="InterPro" id="IPR036390">
    <property type="entry name" value="WH_DNA-bd_sf"/>
</dbReference>
<evidence type="ECO:0000256" key="3">
    <source>
        <dbReference type="ARBA" id="ARBA00023163"/>
    </source>
</evidence>
<dbReference type="RefSeq" id="WP_231003618.1">
    <property type="nucleotide sequence ID" value="NZ_JAJNEC010000004.1"/>
</dbReference>
<dbReference type="Pfam" id="PF07729">
    <property type="entry name" value="FCD"/>
    <property type="match status" value="1"/>
</dbReference>
<evidence type="ECO:0000256" key="2">
    <source>
        <dbReference type="ARBA" id="ARBA00023125"/>
    </source>
</evidence>
<keyword evidence="1" id="KW-0805">Transcription regulation</keyword>
<dbReference type="SMART" id="SM00345">
    <property type="entry name" value="HTH_GNTR"/>
    <property type="match status" value="1"/>
</dbReference>
<dbReference type="CDD" id="cd07377">
    <property type="entry name" value="WHTH_GntR"/>
    <property type="match status" value="1"/>
</dbReference>
<dbReference type="PANTHER" id="PTHR43537">
    <property type="entry name" value="TRANSCRIPTIONAL REGULATOR, GNTR FAMILY"/>
    <property type="match status" value="1"/>
</dbReference>
<feature type="domain" description="HTH gntR-type" evidence="4">
    <location>
        <begin position="12"/>
        <end position="80"/>
    </location>
</feature>
<dbReference type="PANTHER" id="PTHR43537:SF5">
    <property type="entry name" value="UXU OPERON TRANSCRIPTIONAL REGULATOR"/>
    <property type="match status" value="1"/>
</dbReference>
<evidence type="ECO:0000313" key="6">
    <source>
        <dbReference type="Proteomes" id="UP001199816"/>
    </source>
</evidence>
<dbReference type="SUPFAM" id="SSF48008">
    <property type="entry name" value="GntR ligand-binding domain-like"/>
    <property type="match status" value="1"/>
</dbReference>
<gene>
    <name evidence="5" type="ORF">LQ567_07155</name>
</gene>
<organism evidence="5 6">
    <name type="scientific">Niabella pedocola</name>
    <dbReference type="NCBI Taxonomy" id="1752077"/>
    <lineage>
        <taxon>Bacteria</taxon>
        <taxon>Pseudomonadati</taxon>
        <taxon>Bacteroidota</taxon>
        <taxon>Chitinophagia</taxon>
        <taxon>Chitinophagales</taxon>
        <taxon>Chitinophagaceae</taxon>
        <taxon>Niabella</taxon>
    </lineage>
</organism>
<evidence type="ECO:0000259" key="4">
    <source>
        <dbReference type="PROSITE" id="PS50949"/>
    </source>
</evidence>
<dbReference type="InterPro" id="IPR000524">
    <property type="entry name" value="Tscrpt_reg_HTH_GntR"/>
</dbReference>
<dbReference type="Pfam" id="PF00392">
    <property type="entry name" value="GntR"/>
    <property type="match status" value="1"/>
</dbReference>
<dbReference type="PRINTS" id="PR00035">
    <property type="entry name" value="HTHGNTR"/>
</dbReference>
<dbReference type="PROSITE" id="PS50949">
    <property type="entry name" value="HTH_GNTR"/>
    <property type="match status" value="1"/>
</dbReference>
<name>A0ABS8PNC9_9BACT</name>
<evidence type="ECO:0000313" key="5">
    <source>
        <dbReference type="EMBL" id="MCD2422536.1"/>
    </source>
</evidence>
<keyword evidence="2" id="KW-0238">DNA-binding</keyword>
<dbReference type="SMART" id="SM00895">
    <property type="entry name" value="FCD"/>
    <property type="match status" value="1"/>
</dbReference>
<keyword evidence="3" id="KW-0804">Transcription</keyword>
<protein>
    <submittedName>
        <fullName evidence="5">GntR family transcriptional regulator</fullName>
    </submittedName>
</protein>
<sequence length="234" mass="27000">MKISKLKPIETLTQVDKIEQSLQDYLESANLQPGDALPKEVELAQALGVSRTAIREALSRFRTLGIIESRKNRGMLIASPDPLVNFERVMSPKLLNDDTLRDMFELRLVLEVGNCELVFKRKTAADIEYLESIVDKEEHTAQSPKNSAILIKYDIDFHSGLYKISGNDTLIRFQKMLMPVFMYSFKKFHPDPKQSILNHEVSHRDLLNTLKKGTVDDFRSKMKKHLRNYYDKIS</sequence>
<comment type="caution">
    <text evidence="5">The sequence shown here is derived from an EMBL/GenBank/DDBJ whole genome shotgun (WGS) entry which is preliminary data.</text>
</comment>
<dbReference type="Proteomes" id="UP001199816">
    <property type="component" value="Unassembled WGS sequence"/>
</dbReference>